<feature type="domain" description="Nucleolar 27S pre-rRNA processing Urb2/Npa2 C-terminal" evidence="1">
    <location>
        <begin position="1011"/>
        <end position="1212"/>
    </location>
</feature>
<name>A0A1B9HTM6_9TREE</name>
<reference evidence="2" key="2">
    <citation type="submission" date="2016-07" db="EMBL/GenBank/DDBJ databases">
        <title>Evolution of pathogenesis and genome organization in the Tremellales.</title>
        <authorList>
            <person name="Cuomo C."/>
            <person name="Litvintseva A."/>
            <person name="Heitman J."/>
            <person name="Chen Y."/>
            <person name="Sun S."/>
            <person name="Springer D."/>
            <person name="Dromer F."/>
            <person name="Young S."/>
            <person name="Zeng Q."/>
            <person name="Chapman S."/>
            <person name="Gujja S."/>
            <person name="Saif S."/>
            <person name="Birren B."/>
        </authorList>
    </citation>
    <scope>NUCLEOTIDE SEQUENCE</scope>
    <source>
        <strain evidence="2">CBS 10737</strain>
    </source>
</reference>
<reference evidence="2" key="1">
    <citation type="submission" date="2013-07" db="EMBL/GenBank/DDBJ databases">
        <title>The Genome Sequence of Cryptococcus pinus CBS10737.</title>
        <authorList>
            <consortium name="The Broad Institute Genome Sequencing Platform"/>
            <person name="Cuomo C."/>
            <person name="Litvintseva A."/>
            <person name="Chen Y."/>
            <person name="Heitman J."/>
            <person name="Sun S."/>
            <person name="Springer D."/>
            <person name="Dromer F."/>
            <person name="Young S.K."/>
            <person name="Zeng Q."/>
            <person name="Gargeya S."/>
            <person name="Fitzgerald M."/>
            <person name="Abouelleil A."/>
            <person name="Alvarado L."/>
            <person name="Berlin A.M."/>
            <person name="Chapman S.B."/>
            <person name="Dewar J."/>
            <person name="Goldberg J."/>
            <person name="Griggs A."/>
            <person name="Gujja S."/>
            <person name="Hansen M."/>
            <person name="Howarth C."/>
            <person name="Imamovic A."/>
            <person name="Larimer J."/>
            <person name="McCowan C."/>
            <person name="Murphy C."/>
            <person name="Pearson M."/>
            <person name="Priest M."/>
            <person name="Roberts A."/>
            <person name="Saif S."/>
            <person name="Shea T."/>
            <person name="Sykes S."/>
            <person name="Wortman J."/>
            <person name="Nusbaum C."/>
            <person name="Birren B."/>
        </authorList>
    </citation>
    <scope>NUCLEOTIDE SEQUENCE [LARGE SCALE GENOMIC DNA]</scope>
    <source>
        <strain evidence="2">CBS 10737</strain>
    </source>
</reference>
<evidence type="ECO:0000313" key="2">
    <source>
        <dbReference type="EMBL" id="OCF46622.1"/>
    </source>
</evidence>
<sequence>MSEDPAYLSSASALIKSLKGPADPPQPGSLLKIDIAISAWRRSSFHIPRKADVLRDWIVESWARTHRGYVKAALISLTSSPSPLAELSYHDLLLETSASCDSPAQAPLQILSSFFIALTSSDNQDKLIEAGAKSMRILFPTQSLTHKAEAWADIWALILRSLSKIAPTASIEPLLALVSTGITDSVISATNSKKLAQIAASAFPAHCASFEAHPLLRPSLNQIMATLLFQPALLSSKDTLQPILSQLSAFGAHSAISALFDSLIHAYHEHRYSIFTQASSSKVAHDVFVASKEREEVRLALEQILSQVGPAYATRLSLWNSIETWGGYMERESSWSQLVRSEAQIAEQTLSSGDSALLGPLLKLLATLENLDHDQAQLSSNVVRWCLACPPPLHDTASALLSSLLRFFHLTHALPNFFQLLLESLDGLFVETLPDETIISLYNLTVAGPLTGKAFQRHLTQSLRSINIGKGRATPWHQICDSILNRLSSIVTPASDQKKRKRSATPPSHSVASVGIATRLLARCLIAAAGTTHDTNSSLDTVAKLSALIDEWPGVDETVRKSTTKSLSWDSAVLEAGRLRIVLNLEKLSSYRSSAADPVLLTSAIPELTIEMTRFTFHRGSLDQQLSAQTIDELFMILEDAPAHIWQLVLDQGLVLIDASATSAQLRRLAKLISRKSESDDTISFSSAPLWELPNVKSALQTYVNEQDLPEYPLLNICPPTYLDKKVKLQVIDKTWEGARASAWLYRLASEGDTLELMSRNTGLLHQVIKIASTGDEPSTYLFEKAVNSLLQAPERNGKILSIVIAHLLENGDPNLTARFFSVITSRNVDSFSALREDLVNLTSMNLEVHCDTADLKALHTRNILLQAKQWLNLRGKPQLIQIEGVFTYLRNTVDDRRPLGPSLCKAFIDKQSASFARIILETIASESTDPLHIVAAALYLYNHNITLELESTLYKVLKGSIDQAMSECCVKSPTPAHLRLLAALCSRCDDMTLIQRAIDTALAAPSNDLAVITFFEKIVEDKASILRHDDVVRVFAIITQSIAQSAVALQSSFNILMSLSRRRADLILANLPELVDILSSMFVALQTFSKAKTPHTTDAQMLSRLLVALTQIRLGRRHETSPLAKHVPAILVAYVRAAGDMHSGFSPMVRRDLEPGLFGLCNLVTAGGRAYAHGREGEGLGTPFGLGEGTGGEGEKELWAELWRSWSKSRYLGQG</sequence>
<proteinExistence type="predicted"/>
<dbReference type="OrthoDB" id="2571097at2759"/>
<accession>A0A1B9HTM6</accession>
<dbReference type="STRING" id="1296096.A0A1B9HTM6"/>
<dbReference type="EMBL" id="KI894016">
    <property type="protein sequence ID" value="OCF46622.1"/>
    <property type="molecule type" value="Genomic_DNA"/>
</dbReference>
<dbReference type="Pfam" id="PF10441">
    <property type="entry name" value="Urb2"/>
    <property type="match status" value="1"/>
</dbReference>
<dbReference type="AlphaFoldDB" id="A0A1B9HTM6"/>
<protein>
    <recommendedName>
        <fullName evidence="1">Nucleolar 27S pre-rRNA processing Urb2/Npa2 C-terminal domain-containing protein</fullName>
    </recommendedName>
</protein>
<dbReference type="InterPro" id="IPR018849">
    <property type="entry name" value="Urb2/Npa2_C"/>
</dbReference>
<evidence type="ECO:0000259" key="1">
    <source>
        <dbReference type="Pfam" id="PF10441"/>
    </source>
</evidence>
<organism evidence="2">
    <name type="scientific">Kwoniella pini CBS 10737</name>
    <dbReference type="NCBI Taxonomy" id="1296096"/>
    <lineage>
        <taxon>Eukaryota</taxon>
        <taxon>Fungi</taxon>
        <taxon>Dikarya</taxon>
        <taxon>Basidiomycota</taxon>
        <taxon>Agaricomycotina</taxon>
        <taxon>Tremellomycetes</taxon>
        <taxon>Tremellales</taxon>
        <taxon>Cryptococcaceae</taxon>
        <taxon>Kwoniella</taxon>
    </lineage>
</organism>
<gene>
    <name evidence="2" type="ORF">I206_07475</name>
</gene>